<dbReference type="PROSITE" id="PS50972">
    <property type="entry name" value="PTERIN_BINDING"/>
    <property type="match status" value="1"/>
</dbReference>
<dbReference type="PANTHER" id="PTHR20941:SF1">
    <property type="entry name" value="FOLIC ACID SYNTHESIS PROTEIN FOL1"/>
    <property type="match status" value="1"/>
</dbReference>
<keyword evidence="5" id="KW-0808">Transferase</keyword>
<dbReference type="PROSITE" id="PS00793">
    <property type="entry name" value="DHPS_2"/>
    <property type="match status" value="1"/>
</dbReference>
<comment type="caution">
    <text evidence="10">The sequence shown here is derived from an EMBL/GenBank/DDBJ whole genome shotgun (WGS) entry which is preliminary data.</text>
</comment>
<evidence type="ECO:0000256" key="8">
    <source>
        <dbReference type="ARBA" id="ARBA00022909"/>
    </source>
</evidence>
<gene>
    <name evidence="10" type="ORF">AWW68_18165</name>
</gene>
<dbReference type="GO" id="GO:0005829">
    <property type="term" value="C:cytosol"/>
    <property type="evidence" value="ECO:0007669"/>
    <property type="project" value="TreeGrafter"/>
</dbReference>
<dbReference type="CDD" id="cd00739">
    <property type="entry name" value="DHPS"/>
    <property type="match status" value="1"/>
</dbReference>
<dbReference type="AlphaFoldDB" id="A0A150WYW1"/>
<dbReference type="InterPro" id="IPR006390">
    <property type="entry name" value="DHP_synth_dom"/>
</dbReference>
<dbReference type="NCBIfam" id="TIGR01496">
    <property type="entry name" value="DHPS"/>
    <property type="match status" value="1"/>
</dbReference>
<dbReference type="InterPro" id="IPR000489">
    <property type="entry name" value="Pterin-binding_dom"/>
</dbReference>
<evidence type="ECO:0000256" key="2">
    <source>
        <dbReference type="ARBA" id="ARBA00001946"/>
    </source>
</evidence>
<keyword evidence="8" id="KW-0289">Folate biosynthesis</keyword>
<comment type="pathway">
    <text evidence="3">Cofactor biosynthesis; tetrahydrofolate biosynthesis; 7,8-dihydrofolate from 2-amino-4-hydroxy-6-hydroxymethyl-7,8-dihydropteridine diphosphate and 4-aminobenzoate: step 1/2.</text>
</comment>
<evidence type="ECO:0000256" key="4">
    <source>
        <dbReference type="ARBA" id="ARBA00012458"/>
    </source>
</evidence>
<dbReference type="GO" id="GO:0046656">
    <property type="term" value="P:folic acid biosynthetic process"/>
    <property type="evidence" value="ECO:0007669"/>
    <property type="project" value="UniProtKB-KW"/>
</dbReference>
<accession>A0A150WYW1</accession>
<dbReference type="PANTHER" id="PTHR20941">
    <property type="entry name" value="FOLATE SYNTHESIS PROTEINS"/>
    <property type="match status" value="1"/>
</dbReference>
<dbReference type="GO" id="GO:0046654">
    <property type="term" value="P:tetrahydrofolate biosynthetic process"/>
    <property type="evidence" value="ECO:0007669"/>
    <property type="project" value="TreeGrafter"/>
</dbReference>
<proteinExistence type="predicted"/>
<sequence>MSKEFLSAKDKLFEVKSTLNISGNLVSLDEPQVMGILNITPDSFYAESRVNQETAILKKAHQMVKAGAFILDIGGYSTRPGADDISEEEETKRVTDAINLVRSKFPEVLISVDTFRSSVAKHAIESGANIINDVSGGNLDSNMFETVAQLNVPYILMHMRGTPQTMKSLNQYDDLLIDIGKELAIKCNELKQRGVSDIIIDPGFGFAKSISQNYKLLQKLSYLKRLGYPLLAGLSRKSMIYKTLNIEPQDALNGTTALNMIALQNGASLLRVHDVKEAHETIKLFKALNT</sequence>
<dbReference type="EMBL" id="LRPC01000032">
    <property type="protein sequence ID" value="KYG71472.1"/>
    <property type="molecule type" value="Genomic_DNA"/>
</dbReference>
<evidence type="ECO:0000256" key="6">
    <source>
        <dbReference type="ARBA" id="ARBA00022723"/>
    </source>
</evidence>
<evidence type="ECO:0000256" key="7">
    <source>
        <dbReference type="ARBA" id="ARBA00022842"/>
    </source>
</evidence>
<keyword evidence="7" id="KW-0460">Magnesium</keyword>
<comment type="cofactor">
    <cofactor evidence="2">
        <name>Mg(2+)</name>
        <dbReference type="ChEBI" id="CHEBI:18420"/>
    </cofactor>
</comment>
<dbReference type="Pfam" id="PF00809">
    <property type="entry name" value="Pterin_bind"/>
    <property type="match status" value="1"/>
</dbReference>
<dbReference type="STRING" id="333140.AWW68_18165"/>
<feature type="domain" description="Pterin-binding" evidence="9">
    <location>
        <begin position="31"/>
        <end position="283"/>
    </location>
</feature>
<dbReference type="InterPro" id="IPR045031">
    <property type="entry name" value="DHP_synth-like"/>
</dbReference>
<dbReference type="RefSeq" id="WP_068225070.1">
    <property type="nucleotide sequence ID" value="NZ_LRPC01000032.1"/>
</dbReference>
<evidence type="ECO:0000256" key="3">
    <source>
        <dbReference type="ARBA" id="ARBA00004763"/>
    </source>
</evidence>
<dbReference type="Gene3D" id="3.20.20.20">
    <property type="entry name" value="Dihydropteroate synthase-like"/>
    <property type="match status" value="1"/>
</dbReference>
<reference evidence="10 11" key="1">
    <citation type="submission" date="2016-01" db="EMBL/GenBank/DDBJ databases">
        <title>Genome sequencing of Roseivirga spongicola UST030701-084.</title>
        <authorList>
            <person name="Selvaratnam C."/>
            <person name="Thevarajoo S."/>
            <person name="Goh K.M."/>
            <person name="Ee R."/>
            <person name="Chan K.-G."/>
            <person name="Chong C.S."/>
        </authorList>
    </citation>
    <scope>NUCLEOTIDE SEQUENCE [LARGE SCALE GENOMIC DNA]</scope>
    <source>
        <strain evidence="10 11">UST030701-084</strain>
    </source>
</reference>
<keyword evidence="11" id="KW-1185">Reference proteome</keyword>
<evidence type="ECO:0000256" key="1">
    <source>
        <dbReference type="ARBA" id="ARBA00000012"/>
    </source>
</evidence>
<dbReference type="OrthoDB" id="9811744at2"/>
<dbReference type="SUPFAM" id="SSF51717">
    <property type="entry name" value="Dihydropteroate synthetase-like"/>
    <property type="match status" value="1"/>
</dbReference>
<evidence type="ECO:0000256" key="5">
    <source>
        <dbReference type="ARBA" id="ARBA00022679"/>
    </source>
</evidence>
<evidence type="ECO:0000313" key="11">
    <source>
        <dbReference type="Proteomes" id="UP000075606"/>
    </source>
</evidence>
<evidence type="ECO:0000259" key="9">
    <source>
        <dbReference type="PROSITE" id="PS50972"/>
    </source>
</evidence>
<dbReference type="GO" id="GO:0046872">
    <property type="term" value="F:metal ion binding"/>
    <property type="evidence" value="ECO:0007669"/>
    <property type="project" value="UniProtKB-KW"/>
</dbReference>
<organism evidence="10 11">
    <name type="scientific">Roseivirga spongicola</name>
    <dbReference type="NCBI Taxonomy" id="333140"/>
    <lineage>
        <taxon>Bacteria</taxon>
        <taxon>Pseudomonadati</taxon>
        <taxon>Bacteroidota</taxon>
        <taxon>Cytophagia</taxon>
        <taxon>Cytophagales</taxon>
        <taxon>Roseivirgaceae</taxon>
        <taxon>Roseivirga</taxon>
    </lineage>
</organism>
<dbReference type="InterPro" id="IPR011005">
    <property type="entry name" value="Dihydropteroate_synth-like_sf"/>
</dbReference>
<comment type="catalytic activity">
    <reaction evidence="1">
        <text>(7,8-dihydropterin-6-yl)methyl diphosphate + 4-aminobenzoate = 7,8-dihydropteroate + diphosphate</text>
        <dbReference type="Rhea" id="RHEA:19949"/>
        <dbReference type="ChEBI" id="CHEBI:17836"/>
        <dbReference type="ChEBI" id="CHEBI:17839"/>
        <dbReference type="ChEBI" id="CHEBI:33019"/>
        <dbReference type="ChEBI" id="CHEBI:72950"/>
        <dbReference type="EC" id="2.5.1.15"/>
    </reaction>
</comment>
<dbReference type="GO" id="GO:0004156">
    <property type="term" value="F:dihydropteroate synthase activity"/>
    <property type="evidence" value="ECO:0007669"/>
    <property type="project" value="UniProtKB-EC"/>
</dbReference>
<name>A0A150WYW1_9BACT</name>
<protein>
    <recommendedName>
        <fullName evidence="4">dihydropteroate synthase</fullName>
        <ecNumber evidence="4">2.5.1.15</ecNumber>
    </recommendedName>
</protein>
<keyword evidence="6" id="KW-0479">Metal-binding</keyword>
<evidence type="ECO:0000313" key="10">
    <source>
        <dbReference type="EMBL" id="KYG71472.1"/>
    </source>
</evidence>
<dbReference type="EC" id="2.5.1.15" evidence="4"/>
<dbReference type="Proteomes" id="UP000075606">
    <property type="component" value="Unassembled WGS sequence"/>
</dbReference>